<organism evidence="2 3">
    <name type="scientific">Streptomyces guryensis</name>
    <dbReference type="NCBI Taxonomy" id="2886947"/>
    <lineage>
        <taxon>Bacteria</taxon>
        <taxon>Bacillati</taxon>
        <taxon>Actinomycetota</taxon>
        <taxon>Actinomycetes</taxon>
        <taxon>Kitasatosporales</taxon>
        <taxon>Streptomycetaceae</taxon>
        <taxon>Streptomyces</taxon>
    </lineage>
</organism>
<reference evidence="2" key="1">
    <citation type="submission" date="2021-12" db="EMBL/GenBank/DDBJ databases">
        <authorList>
            <person name="Lee J.-H."/>
            <person name="Kim S.-B."/>
        </authorList>
    </citation>
    <scope>NUCLEOTIDE SEQUENCE</scope>
    <source>
        <strain evidence="2">NR30</strain>
    </source>
</reference>
<keyword evidence="3" id="KW-1185">Reference proteome</keyword>
<dbReference type="Proteomes" id="UP001108029">
    <property type="component" value="Unassembled WGS sequence"/>
</dbReference>
<dbReference type="EMBL" id="JAJSBI010000009">
    <property type="protein sequence ID" value="MCD9875894.1"/>
    <property type="molecule type" value="Genomic_DNA"/>
</dbReference>
<gene>
    <name evidence="2" type="ORF">LJ657_19955</name>
</gene>
<evidence type="ECO:0000313" key="2">
    <source>
        <dbReference type="EMBL" id="MCD9875894.1"/>
    </source>
</evidence>
<evidence type="ECO:0000313" key="3">
    <source>
        <dbReference type="Proteomes" id="UP001108029"/>
    </source>
</evidence>
<evidence type="ECO:0000256" key="1">
    <source>
        <dbReference type="SAM" id="MobiDB-lite"/>
    </source>
</evidence>
<sequence length="115" mass="12691">MTVDHLPEATRFGDPPADVLVAELLDSGQISHVNGSFRAIRRLSTRHPQLPPWLEEFPREAVAPPPGWTAEDVRGVESFFSHHHSTDPGVNPQRGRRLHGQARISRPASPVPPST</sequence>
<proteinExistence type="predicted"/>
<comment type="caution">
    <text evidence="2">The sequence shown here is derived from an EMBL/GenBank/DDBJ whole genome shotgun (WGS) entry which is preliminary data.</text>
</comment>
<dbReference type="AlphaFoldDB" id="A0A9Q3Z726"/>
<accession>A0A9Q3Z726</accession>
<protein>
    <submittedName>
        <fullName evidence="2">Uncharacterized protein</fullName>
    </submittedName>
</protein>
<dbReference type="RefSeq" id="WP_232650023.1">
    <property type="nucleotide sequence ID" value="NZ_JAJSBI010000009.1"/>
</dbReference>
<name>A0A9Q3Z726_9ACTN</name>
<feature type="region of interest" description="Disordered" evidence="1">
    <location>
        <begin position="78"/>
        <end position="115"/>
    </location>
</feature>